<name>A0AA95F2X9_9BACL</name>
<keyword evidence="1" id="KW-0472">Membrane</keyword>
<evidence type="ECO:0000313" key="4">
    <source>
        <dbReference type="Proteomes" id="UP001178662"/>
    </source>
</evidence>
<evidence type="ECO:0000313" key="3">
    <source>
        <dbReference type="EMBL" id="WEK55893.1"/>
    </source>
</evidence>
<dbReference type="EMBL" id="CP119317">
    <property type="protein sequence ID" value="WEK55893.1"/>
    <property type="molecule type" value="Genomic_DNA"/>
</dbReference>
<protein>
    <submittedName>
        <fullName evidence="3">Glycerophosphodiester phosphodiesterase</fullName>
    </submittedName>
</protein>
<evidence type="ECO:0000256" key="1">
    <source>
        <dbReference type="SAM" id="Phobius"/>
    </source>
</evidence>
<dbReference type="AlphaFoldDB" id="A0AA95F2X9"/>
<feature type="transmembrane region" description="Helical" evidence="1">
    <location>
        <begin position="12"/>
        <end position="31"/>
    </location>
</feature>
<organism evidence="3 4">
    <name type="scientific">Candidatus Cohnella colombiensis</name>
    <dbReference type="NCBI Taxonomy" id="3121368"/>
    <lineage>
        <taxon>Bacteria</taxon>
        <taxon>Bacillati</taxon>
        <taxon>Bacillota</taxon>
        <taxon>Bacilli</taxon>
        <taxon>Bacillales</taxon>
        <taxon>Paenibacillaceae</taxon>
        <taxon>Cohnella</taxon>
    </lineage>
</organism>
<sequence length="300" mass="34748">MKKMQISRIHYFTLHGLLLVMLAFIILWFSGTEIPIHLLFSNDNKVTTIGHRGASGYAPECTLASYQLAVRMQADYIELDLQLTKDGEVIILHDDTVDRTTNGSGYVNQLTLAQLKTLDAGSWFNQKYPIYARNEYVNEKVPTLIEVFEAFGNSTKYMLETKSPSDNPGLEEKVWELIEQFQLHDHVAIQSFSSDSLKKFREWDNEIQLFQLFWYNYPASITNTKLEQVKSYANGIGVNFLMINENYVHKVKNAQLLIYPYTVNYQVNMERAMNWGVDGLHTDYPDRFKEVIEQFNDNAP</sequence>
<dbReference type="SUPFAM" id="SSF51695">
    <property type="entry name" value="PLC-like phosphodiesterases"/>
    <property type="match status" value="1"/>
</dbReference>
<dbReference type="PANTHER" id="PTHR46211">
    <property type="entry name" value="GLYCEROPHOSPHORYL DIESTER PHOSPHODIESTERASE"/>
    <property type="match status" value="1"/>
</dbReference>
<gene>
    <name evidence="3" type="ORF">P0Y55_07565</name>
</gene>
<dbReference type="Proteomes" id="UP001178662">
    <property type="component" value="Chromosome"/>
</dbReference>
<dbReference type="CDD" id="cd08601">
    <property type="entry name" value="GDPD_SaGlpQ_like"/>
    <property type="match status" value="1"/>
</dbReference>
<dbReference type="GO" id="GO:0006629">
    <property type="term" value="P:lipid metabolic process"/>
    <property type="evidence" value="ECO:0007669"/>
    <property type="project" value="InterPro"/>
</dbReference>
<dbReference type="PANTHER" id="PTHR46211:SF7">
    <property type="entry name" value="GLYCEROPHOSPHODIESTER PHOSPHODIESTERASE"/>
    <property type="match status" value="1"/>
</dbReference>
<evidence type="ECO:0000259" key="2">
    <source>
        <dbReference type="PROSITE" id="PS51704"/>
    </source>
</evidence>
<keyword evidence="4" id="KW-1185">Reference proteome</keyword>
<dbReference type="Gene3D" id="3.20.20.190">
    <property type="entry name" value="Phosphatidylinositol (PI) phosphodiesterase"/>
    <property type="match status" value="1"/>
</dbReference>
<proteinExistence type="predicted"/>
<keyword evidence="1" id="KW-0812">Transmembrane</keyword>
<dbReference type="GO" id="GO:0008081">
    <property type="term" value="F:phosphoric diester hydrolase activity"/>
    <property type="evidence" value="ECO:0007669"/>
    <property type="project" value="InterPro"/>
</dbReference>
<feature type="domain" description="GP-PDE" evidence="2">
    <location>
        <begin position="46"/>
        <end position="292"/>
    </location>
</feature>
<dbReference type="InterPro" id="IPR017946">
    <property type="entry name" value="PLC-like_Pdiesterase_TIM-brl"/>
</dbReference>
<dbReference type="InterPro" id="IPR030395">
    <property type="entry name" value="GP_PDE_dom"/>
</dbReference>
<accession>A0AA95F2X9</accession>
<reference evidence="3" key="1">
    <citation type="submission" date="2023-03" db="EMBL/GenBank/DDBJ databases">
        <title>Andean soil-derived lignocellulolytic bacterial consortium as a source of novel taxa and putative plastic-active enzymes.</title>
        <authorList>
            <person name="Diaz-Garcia L."/>
            <person name="Chuvochina M."/>
            <person name="Feuerriegel G."/>
            <person name="Bunk B."/>
            <person name="Sproer C."/>
            <person name="Streit W.R."/>
            <person name="Rodriguez L.M."/>
            <person name="Overmann J."/>
            <person name="Jimenez D.J."/>
        </authorList>
    </citation>
    <scope>NUCLEOTIDE SEQUENCE</scope>
    <source>
        <strain evidence="3">MAG 2441</strain>
    </source>
</reference>
<keyword evidence="1" id="KW-1133">Transmembrane helix</keyword>
<dbReference type="PROSITE" id="PS51704">
    <property type="entry name" value="GP_PDE"/>
    <property type="match status" value="1"/>
</dbReference>
<dbReference type="Pfam" id="PF03009">
    <property type="entry name" value="GDPD"/>
    <property type="match status" value="1"/>
</dbReference>